<proteinExistence type="predicted"/>
<reference evidence="1" key="1">
    <citation type="journal article" date="2014" name="Front. Microbiol.">
        <title>High frequency of phylogenetically diverse reductive dehalogenase-homologous genes in deep subseafloor sedimentary metagenomes.</title>
        <authorList>
            <person name="Kawai M."/>
            <person name="Futagami T."/>
            <person name="Toyoda A."/>
            <person name="Takaki Y."/>
            <person name="Nishi S."/>
            <person name="Hori S."/>
            <person name="Arai W."/>
            <person name="Tsubouchi T."/>
            <person name="Morono Y."/>
            <person name="Uchiyama I."/>
            <person name="Ito T."/>
            <person name="Fujiyama A."/>
            <person name="Inagaki F."/>
            <person name="Takami H."/>
        </authorList>
    </citation>
    <scope>NUCLEOTIDE SEQUENCE</scope>
    <source>
        <strain evidence="1">Expedition CK06-06</strain>
    </source>
</reference>
<dbReference type="Gene3D" id="2.20.28.10">
    <property type="match status" value="1"/>
</dbReference>
<name>X1TMW1_9ZZZZ</name>
<gene>
    <name evidence="1" type="ORF">S12H4_16848</name>
</gene>
<organism evidence="1">
    <name type="scientific">marine sediment metagenome</name>
    <dbReference type="NCBI Taxonomy" id="412755"/>
    <lineage>
        <taxon>unclassified sequences</taxon>
        <taxon>metagenomes</taxon>
        <taxon>ecological metagenomes</taxon>
    </lineage>
</organism>
<accession>X1TMW1</accession>
<evidence type="ECO:0000313" key="1">
    <source>
        <dbReference type="EMBL" id="GAI81379.1"/>
    </source>
</evidence>
<comment type="caution">
    <text evidence="1">The sequence shown here is derived from an EMBL/GenBank/DDBJ whole genome shotgun (WGS) entry which is preliminary data.</text>
</comment>
<dbReference type="AlphaFoldDB" id="X1TMW1"/>
<sequence length="50" mass="5990">MNYYICEECGQKYTGWANNEFCQKCGSKLKRISQEEFYLEKKKAVIEEEV</sequence>
<protein>
    <submittedName>
        <fullName evidence="1">Uncharacterized protein</fullName>
    </submittedName>
</protein>
<dbReference type="EMBL" id="BARW01008180">
    <property type="protein sequence ID" value="GAI81379.1"/>
    <property type="molecule type" value="Genomic_DNA"/>
</dbReference>